<name>A0A2D4GXE1_MICCO</name>
<sequence length="226" mass="26120">MAFSCCFACCPLIAEPSRERERLNPQHSRNRERIRNVNFTKGTPLTMKRVNVPELDALFNSIAETFNKQQDHCLSLQEATQTLRNSYDCSPVSSLSVCMEKILQEHSAYNVQVCMEGYRFWLDVGVEEVPQKLKQTQQQVGKLNFATKGIVSTTIEEMIYSVHQCQDSLMEKVKDSSPEYLDWMRLESNLKENIEKINQAQKFSEEYREEANYVLLNMAKSANLTL</sequence>
<accession>A0A2D4GXE1</accession>
<reference evidence="1" key="1">
    <citation type="submission" date="2017-07" db="EMBL/GenBank/DDBJ databases">
        <authorList>
            <person name="Mikheyev A."/>
            <person name="Grau M."/>
        </authorList>
    </citation>
    <scope>NUCLEOTIDE SEQUENCE</scope>
    <source>
        <tissue evidence="1">Venom_gland</tissue>
    </source>
</reference>
<proteinExistence type="predicted"/>
<dbReference type="EMBL" id="IACJ01153781">
    <property type="protein sequence ID" value="LAA64384.1"/>
    <property type="molecule type" value="Transcribed_RNA"/>
</dbReference>
<organism evidence="1">
    <name type="scientific">Micrurus corallinus</name>
    <name type="common">Brazilian coral snake</name>
    <dbReference type="NCBI Taxonomy" id="54390"/>
    <lineage>
        <taxon>Eukaryota</taxon>
        <taxon>Metazoa</taxon>
        <taxon>Chordata</taxon>
        <taxon>Craniata</taxon>
        <taxon>Vertebrata</taxon>
        <taxon>Euteleostomi</taxon>
        <taxon>Lepidosauria</taxon>
        <taxon>Squamata</taxon>
        <taxon>Bifurcata</taxon>
        <taxon>Unidentata</taxon>
        <taxon>Episquamata</taxon>
        <taxon>Toxicofera</taxon>
        <taxon>Serpentes</taxon>
        <taxon>Colubroidea</taxon>
        <taxon>Elapidae</taxon>
        <taxon>Elapinae</taxon>
        <taxon>Micrurus</taxon>
    </lineage>
</organism>
<evidence type="ECO:0000313" key="1">
    <source>
        <dbReference type="EMBL" id="LAA64384.1"/>
    </source>
</evidence>
<dbReference type="AlphaFoldDB" id="A0A2D4GXE1"/>
<reference evidence="1" key="2">
    <citation type="submission" date="2017-11" db="EMBL/GenBank/DDBJ databases">
        <title>Coralsnake Venomics: Analyses of Venom Gland Transcriptomes and Proteomes of Six Brazilian Taxa.</title>
        <authorList>
            <person name="Aird S.D."/>
            <person name="Jorge da Silva N."/>
            <person name="Qiu L."/>
            <person name="Villar-Briones A."/>
            <person name="Aparecida-Saddi V."/>
            <person name="Campos-Telles M.P."/>
            <person name="Grau M."/>
            <person name="Mikheyev A.S."/>
        </authorList>
    </citation>
    <scope>NUCLEOTIDE SEQUENCE</scope>
    <source>
        <tissue evidence="1">Venom_gland</tissue>
    </source>
</reference>
<protein>
    <submittedName>
        <fullName evidence="1">Uncharacterized protein</fullName>
    </submittedName>
</protein>